<keyword evidence="2" id="KW-1185">Reference proteome</keyword>
<sequence length="115" mass="12626">MKFTAFILTVAILFLAFKPGVDLIALPFSAQHSCCTESCEASPMAGNAESDQNKDDCNGYSCNPFQSCGTSFLPVLASLESNLQNIEISTQRNFSYQSNYSSSFTTDFWQPPRLA</sequence>
<dbReference type="RefSeq" id="WP_235290991.1">
    <property type="nucleotide sequence ID" value="NZ_BSOH01000007.1"/>
</dbReference>
<organism evidence="1 2">
    <name type="scientific">Portibacter lacus</name>
    <dbReference type="NCBI Taxonomy" id="1099794"/>
    <lineage>
        <taxon>Bacteria</taxon>
        <taxon>Pseudomonadati</taxon>
        <taxon>Bacteroidota</taxon>
        <taxon>Saprospiria</taxon>
        <taxon>Saprospirales</taxon>
        <taxon>Haliscomenobacteraceae</taxon>
        <taxon>Portibacter</taxon>
    </lineage>
</organism>
<accession>A0AA37WCT1</accession>
<reference evidence="1" key="2">
    <citation type="submission" date="2023-01" db="EMBL/GenBank/DDBJ databases">
        <title>Draft genome sequence of Portibacter lacus strain NBRC 108769.</title>
        <authorList>
            <person name="Sun Q."/>
            <person name="Mori K."/>
        </authorList>
    </citation>
    <scope>NUCLEOTIDE SEQUENCE</scope>
    <source>
        <strain evidence="1">NBRC 108769</strain>
    </source>
</reference>
<protein>
    <submittedName>
        <fullName evidence="1">Uncharacterized protein</fullName>
    </submittedName>
</protein>
<evidence type="ECO:0000313" key="2">
    <source>
        <dbReference type="Proteomes" id="UP001156666"/>
    </source>
</evidence>
<dbReference type="EMBL" id="BSOH01000007">
    <property type="protein sequence ID" value="GLR16826.1"/>
    <property type="molecule type" value="Genomic_DNA"/>
</dbReference>
<comment type="caution">
    <text evidence="1">The sequence shown here is derived from an EMBL/GenBank/DDBJ whole genome shotgun (WGS) entry which is preliminary data.</text>
</comment>
<evidence type="ECO:0000313" key="1">
    <source>
        <dbReference type="EMBL" id="GLR16826.1"/>
    </source>
</evidence>
<reference evidence="1" key="1">
    <citation type="journal article" date="2014" name="Int. J. Syst. Evol. Microbiol.">
        <title>Complete genome sequence of Corynebacterium casei LMG S-19264T (=DSM 44701T), isolated from a smear-ripened cheese.</title>
        <authorList>
            <consortium name="US DOE Joint Genome Institute (JGI-PGF)"/>
            <person name="Walter F."/>
            <person name="Albersmeier A."/>
            <person name="Kalinowski J."/>
            <person name="Ruckert C."/>
        </authorList>
    </citation>
    <scope>NUCLEOTIDE SEQUENCE</scope>
    <source>
        <strain evidence="1">NBRC 108769</strain>
    </source>
</reference>
<dbReference type="Proteomes" id="UP001156666">
    <property type="component" value="Unassembled WGS sequence"/>
</dbReference>
<dbReference type="AlphaFoldDB" id="A0AA37WCT1"/>
<name>A0AA37WCT1_9BACT</name>
<gene>
    <name evidence="1" type="ORF">GCM10007940_14410</name>
</gene>
<proteinExistence type="predicted"/>